<dbReference type="InterPro" id="IPR018394">
    <property type="entry name" value="DNA_photolyase_1_CS_C"/>
</dbReference>
<dbReference type="PROSITE" id="PS00394">
    <property type="entry name" value="DNA_PHOTOLYASES_1_1"/>
    <property type="match status" value="1"/>
</dbReference>
<dbReference type="InterPro" id="IPR002081">
    <property type="entry name" value="Cryptochrome/DNA_photolyase_1"/>
</dbReference>
<feature type="binding site" evidence="4">
    <location>
        <position position="241"/>
    </location>
    <ligand>
        <name>FAD</name>
        <dbReference type="ChEBI" id="CHEBI:57692"/>
    </ligand>
</feature>
<evidence type="ECO:0000256" key="5">
    <source>
        <dbReference type="PIRSR" id="PIRSR602081-2"/>
    </source>
</evidence>
<dbReference type="EMBL" id="JAPDDP010000022">
    <property type="protein sequence ID" value="MDA0181442.1"/>
    <property type="molecule type" value="Genomic_DNA"/>
</dbReference>
<dbReference type="Gene3D" id="1.10.579.10">
    <property type="entry name" value="DNA Cyclobutane Dipyrimidine Photolyase, subunit A, domain 3"/>
    <property type="match status" value="1"/>
</dbReference>
<organism evidence="9 10">
    <name type="scientific">Solirubrobacter phytolaccae</name>
    <dbReference type="NCBI Taxonomy" id="1404360"/>
    <lineage>
        <taxon>Bacteria</taxon>
        <taxon>Bacillati</taxon>
        <taxon>Actinomycetota</taxon>
        <taxon>Thermoleophilia</taxon>
        <taxon>Solirubrobacterales</taxon>
        <taxon>Solirubrobacteraceae</taxon>
        <taxon>Solirubrobacter</taxon>
    </lineage>
</organism>
<feature type="binding site" evidence="4">
    <location>
        <begin position="341"/>
        <end position="343"/>
    </location>
    <ligand>
        <name>FAD</name>
        <dbReference type="ChEBI" id="CHEBI:57692"/>
    </ligand>
</feature>
<comment type="caution">
    <text evidence="9">The sequence shown here is derived from an EMBL/GenBank/DDBJ whole genome shotgun (WGS) entry which is preliminary data.</text>
</comment>
<gene>
    <name evidence="9" type="ORF">OJ997_14150</name>
</gene>
<dbReference type="InterPro" id="IPR036155">
    <property type="entry name" value="Crypto/Photolyase_N_sf"/>
</dbReference>
<dbReference type="InterPro" id="IPR014729">
    <property type="entry name" value="Rossmann-like_a/b/a_fold"/>
</dbReference>
<evidence type="ECO:0000313" key="10">
    <source>
        <dbReference type="Proteomes" id="UP001147653"/>
    </source>
</evidence>
<evidence type="ECO:0000256" key="6">
    <source>
        <dbReference type="RuleBase" id="RU004182"/>
    </source>
</evidence>
<evidence type="ECO:0000259" key="8">
    <source>
        <dbReference type="PROSITE" id="PS51645"/>
    </source>
</evidence>
<comment type="cofactor">
    <cofactor evidence="4">
        <name>FAD</name>
        <dbReference type="ChEBI" id="CHEBI:57692"/>
    </cofactor>
    <text evidence="4">Binds 1 FAD per subunit.</text>
</comment>
<keyword evidence="2 4" id="KW-0274">FAD</keyword>
<feature type="site" description="Electron transfer via tryptophanyl radical" evidence="5">
    <location>
        <position position="275"/>
    </location>
</feature>
<dbReference type="Proteomes" id="UP001147653">
    <property type="component" value="Unassembled WGS sequence"/>
</dbReference>
<dbReference type="GO" id="GO:0071949">
    <property type="term" value="F:FAD binding"/>
    <property type="evidence" value="ECO:0007669"/>
    <property type="project" value="TreeGrafter"/>
</dbReference>
<feature type="domain" description="Photolyase/cryptochrome alpha/beta" evidence="8">
    <location>
        <begin position="3"/>
        <end position="132"/>
    </location>
</feature>
<dbReference type="GO" id="GO:0006950">
    <property type="term" value="P:response to stress"/>
    <property type="evidence" value="ECO:0007669"/>
    <property type="project" value="UniProtKB-ARBA"/>
</dbReference>
<dbReference type="GO" id="GO:0006139">
    <property type="term" value="P:nucleobase-containing compound metabolic process"/>
    <property type="evidence" value="ECO:0007669"/>
    <property type="project" value="UniProtKB-ARBA"/>
</dbReference>
<accession>A0A9X3SFE7</accession>
<dbReference type="GO" id="GO:0003904">
    <property type="term" value="F:deoxyribodipyrimidine photo-lyase activity"/>
    <property type="evidence" value="ECO:0007669"/>
    <property type="project" value="TreeGrafter"/>
</dbReference>
<dbReference type="Gene3D" id="1.25.40.80">
    <property type="match status" value="1"/>
</dbReference>
<dbReference type="SUPFAM" id="SSF48173">
    <property type="entry name" value="Cryptochrome/photolyase FAD-binding domain"/>
    <property type="match status" value="1"/>
</dbReference>
<dbReference type="InterPro" id="IPR005101">
    <property type="entry name" value="Cryptochr/Photolyase_FAD-bd"/>
</dbReference>
<dbReference type="Pfam" id="PF00875">
    <property type="entry name" value="DNA_photolyase"/>
    <property type="match status" value="1"/>
</dbReference>
<dbReference type="PRINTS" id="PR00147">
    <property type="entry name" value="DNAPHOTLYASE"/>
</dbReference>
<dbReference type="AlphaFoldDB" id="A0A9X3SFE7"/>
<dbReference type="InterPro" id="IPR006050">
    <property type="entry name" value="DNA_photolyase_N"/>
</dbReference>
<feature type="binding site" evidence="4">
    <location>
        <begin position="216"/>
        <end position="220"/>
    </location>
    <ligand>
        <name>FAD</name>
        <dbReference type="ChEBI" id="CHEBI:57692"/>
    </ligand>
</feature>
<proteinExistence type="inferred from homology"/>
<reference evidence="9" key="1">
    <citation type="submission" date="2022-10" db="EMBL/GenBank/DDBJ databases">
        <title>The WGS of Solirubrobacter phytolaccae KCTC 29190.</title>
        <authorList>
            <person name="Jiang Z."/>
        </authorList>
    </citation>
    <scope>NUCLEOTIDE SEQUENCE</scope>
    <source>
        <strain evidence="9">KCTC 29190</strain>
    </source>
</reference>
<keyword evidence="3 6" id="KW-0157">Chromophore</keyword>
<name>A0A9X3SFE7_9ACTN</name>
<evidence type="ECO:0000256" key="7">
    <source>
        <dbReference type="SAM" id="MobiDB-lite"/>
    </source>
</evidence>
<dbReference type="Pfam" id="PF03441">
    <property type="entry name" value="FAD_binding_7"/>
    <property type="match status" value="1"/>
</dbReference>
<dbReference type="PROSITE" id="PS51645">
    <property type="entry name" value="PHR_CRY_ALPHA_BETA"/>
    <property type="match status" value="1"/>
</dbReference>
<evidence type="ECO:0000256" key="1">
    <source>
        <dbReference type="ARBA" id="ARBA00022630"/>
    </source>
</evidence>
<feature type="region of interest" description="Disordered" evidence="7">
    <location>
        <begin position="169"/>
        <end position="194"/>
    </location>
</feature>
<feature type="binding site" evidence="4">
    <location>
        <position position="205"/>
    </location>
    <ligand>
        <name>FAD</name>
        <dbReference type="ChEBI" id="CHEBI:57692"/>
    </ligand>
</feature>
<feature type="site" description="Electron transfer via tryptophanyl radical" evidence="5">
    <location>
        <position position="328"/>
    </location>
</feature>
<keyword evidence="10" id="KW-1185">Reference proteome</keyword>
<dbReference type="SUPFAM" id="SSF52425">
    <property type="entry name" value="Cryptochrome/photolyase, N-terminal domain"/>
    <property type="match status" value="1"/>
</dbReference>
<evidence type="ECO:0000256" key="2">
    <source>
        <dbReference type="ARBA" id="ARBA00022827"/>
    </source>
</evidence>
<comment type="similarity">
    <text evidence="6">Belongs to the DNA photolyase family.</text>
</comment>
<dbReference type="Gene3D" id="3.40.50.620">
    <property type="entry name" value="HUPs"/>
    <property type="match status" value="1"/>
</dbReference>
<evidence type="ECO:0000256" key="4">
    <source>
        <dbReference type="PIRSR" id="PIRSR602081-1"/>
    </source>
</evidence>
<evidence type="ECO:0000256" key="3">
    <source>
        <dbReference type="ARBA" id="ARBA00022991"/>
    </source>
</evidence>
<dbReference type="InterPro" id="IPR036134">
    <property type="entry name" value="Crypto/Photolyase_FAD-like_sf"/>
</dbReference>
<feature type="site" description="Electron transfer via tryptophanyl radical" evidence="5">
    <location>
        <position position="351"/>
    </location>
</feature>
<feature type="binding site" evidence="4">
    <location>
        <begin position="244"/>
        <end position="251"/>
    </location>
    <ligand>
        <name>FAD</name>
        <dbReference type="ChEBI" id="CHEBI:57692"/>
    </ligand>
</feature>
<evidence type="ECO:0000313" key="9">
    <source>
        <dbReference type="EMBL" id="MDA0181442.1"/>
    </source>
</evidence>
<dbReference type="GO" id="GO:0003677">
    <property type="term" value="F:DNA binding"/>
    <property type="evidence" value="ECO:0007669"/>
    <property type="project" value="TreeGrafter"/>
</dbReference>
<dbReference type="PANTHER" id="PTHR11455">
    <property type="entry name" value="CRYPTOCHROME"/>
    <property type="match status" value="1"/>
</dbReference>
<dbReference type="PANTHER" id="PTHR11455:SF9">
    <property type="entry name" value="CRYPTOCHROME CIRCADIAN CLOCK 5 ISOFORM X1"/>
    <property type="match status" value="1"/>
</dbReference>
<keyword evidence="1 4" id="KW-0285">Flavoprotein</keyword>
<sequence length="418" mass="47611">MASTALVWFRRDLRVHDHPPLRAALDAFERVIPVFVLDDRLLDGRFESANRASFLFDCLKDLRTALQERGGNLVVVRGKPEAELPKLAREHGATATYFASDVSPFAMARDKRVEEALKEAGVEPRRTPGNFIADIGKLKPYVVFTPFWRAHSQLPRRELHGAPRKVRTPSDLKVGEIPTGTARGDQHGGESAGRKQMLAFDHTTYDDVRNRLDRETSRLSAYLHFGCVSARELEGRVGGAFARQLVWRDFYAHVLLHHPRNTHHAHQEQMDAIEWDGDDEHFEAWKEGRTGYPVVDAGMRQLAQTGWMHNRARLITACFLVKDLHIDWRRGEQHFMRYLLDGDVAQNNGNWQWISSVGVDPAPLTRRLYNPALQQQRHDPDGVYVQTWAPDSQTLTPIVEHAVERQRTLAAYSAARGT</sequence>
<protein>
    <submittedName>
        <fullName evidence="9">DNA photolyase family protein</fullName>
    </submittedName>
</protein>